<evidence type="ECO:0000313" key="11">
    <source>
        <dbReference type="EMBL" id="KPL76134.1"/>
    </source>
</evidence>
<dbReference type="NCBIfam" id="NF008805">
    <property type="entry name" value="PRK11824.1"/>
    <property type="match status" value="1"/>
</dbReference>
<evidence type="ECO:0000256" key="4">
    <source>
        <dbReference type="ARBA" id="ARBA00022695"/>
    </source>
</evidence>
<dbReference type="CDD" id="cd02393">
    <property type="entry name" value="KH-I_PNPase"/>
    <property type="match status" value="1"/>
</dbReference>
<dbReference type="InterPro" id="IPR003029">
    <property type="entry name" value="S1_domain"/>
</dbReference>
<keyword evidence="3 8" id="KW-0808">Transferase</keyword>
<feature type="compositionally biased region" description="Basic and acidic residues" evidence="9">
    <location>
        <begin position="727"/>
        <end position="752"/>
    </location>
</feature>
<name>A0A0P6XT12_9CHLR</name>
<accession>A0A0P6XT12</accession>
<dbReference type="GO" id="GO:0003723">
    <property type="term" value="F:RNA binding"/>
    <property type="evidence" value="ECO:0007669"/>
    <property type="project" value="UniProtKB-UniRule"/>
</dbReference>
<reference evidence="11 12" key="1">
    <citation type="submission" date="2015-07" db="EMBL/GenBank/DDBJ databases">
        <title>Genome sequence of Ornatilinea apprima DSM 23815.</title>
        <authorList>
            <person name="Hemp J."/>
            <person name="Ward L.M."/>
            <person name="Pace L.A."/>
            <person name="Fischer W.W."/>
        </authorList>
    </citation>
    <scope>NUCLEOTIDE SEQUENCE [LARGE SCALE GENOMIC DNA]</scope>
    <source>
        <strain evidence="11 12">P3M-1</strain>
    </source>
</reference>
<dbReference type="GO" id="GO:0000287">
    <property type="term" value="F:magnesium ion binding"/>
    <property type="evidence" value="ECO:0007669"/>
    <property type="project" value="UniProtKB-UniRule"/>
</dbReference>
<proteinExistence type="inferred from homology"/>
<sequence length="752" mass="81857">MMQKQPNIFSTTVSGRTLTFETGRFAGQAGGAVTVRLDDSVVFAAATMSPKAREGIDFFPLSVDYEERLYAGGRIPGSFFRREGRPSTDAILVSRLTDRPIRPLFPKNMRNEVQVVIYSFSADEDNPLDILAINAASAALAISDIPWEGPVGAVRVGYIDGQFIINPTYAQIDASALDLRIAGTRDAILMVEAGANELPEDLMVKALEIGHQAIQPIVDLIEKMAAEVGKPKSEIIQNVVDEDLNEKVYQQVKDEIYNRLEAPHTKAELYDSIDALEKQIVEDYTKDSEDDALAGKVSSAFQEAYKRVVRDRILLEGKRPDGRAKTEIRDIWCDINPIPRAHGSGIFTRGETQVLTLATLGTPKEAQEIDSLAPVTTKRYMHHYNFPSFCTGEVKPLRGQSRREIGHGALAERALVPVIPDEQDFPYTIRLVSEVLSSNGSSSMASVCGSTLALMDCGVPIKAPVTGIAMGLIKEGDKYTILTDIAGIEDHLGDMDFKVAGTEEGITALQMDIKIKGITPQIMSEAIAQANAAREIILEKMLDVIDQPRPELKSFVPRITIVKIPVEKIGAIIGPGGKNIRSLQEETGTKIDIGEDGSVFIAATNADAEQAARERILMFSETPEIGRIYTGKVVRVVDFGAFVEILPHVDGMVHISQLDTERVERVEDIVSVGDEITVMVTDIDAGGKIRLSRVAVLEGWTVEEAMENDRGGKPRSGGGGRPGGSSGRRDGGGNRRDGGRRDGGRRDSGRPH</sequence>
<evidence type="ECO:0000259" key="10">
    <source>
        <dbReference type="PROSITE" id="PS50126"/>
    </source>
</evidence>
<dbReference type="InterPro" id="IPR027408">
    <property type="entry name" value="PNPase/RNase_PH_dom_sf"/>
</dbReference>
<dbReference type="Proteomes" id="UP000050417">
    <property type="component" value="Unassembled WGS sequence"/>
</dbReference>
<dbReference type="GO" id="GO:0006396">
    <property type="term" value="P:RNA processing"/>
    <property type="evidence" value="ECO:0007669"/>
    <property type="project" value="InterPro"/>
</dbReference>
<keyword evidence="5 8" id="KW-0479">Metal-binding</keyword>
<keyword evidence="4 8" id="KW-0548">Nucleotidyltransferase</keyword>
<dbReference type="FunFam" id="3.30.230.70:FF:000001">
    <property type="entry name" value="Polyribonucleotide nucleotidyltransferase"/>
    <property type="match status" value="1"/>
</dbReference>
<dbReference type="Pfam" id="PF00013">
    <property type="entry name" value="KH_1"/>
    <property type="match status" value="1"/>
</dbReference>
<dbReference type="FunFam" id="3.30.230.70:FF:000002">
    <property type="entry name" value="Polyribonucleotide nucleotidyltransferase"/>
    <property type="match status" value="1"/>
</dbReference>
<organism evidence="11 12">
    <name type="scientific">Ornatilinea apprima</name>
    <dbReference type="NCBI Taxonomy" id="1134406"/>
    <lineage>
        <taxon>Bacteria</taxon>
        <taxon>Bacillati</taxon>
        <taxon>Chloroflexota</taxon>
        <taxon>Anaerolineae</taxon>
        <taxon>Anaerolineales</taxon>
        <taxon>Anaerolineaceae</taxon>
        <taxon>Ornatilinea</taxon>
    </lineage>
</organism>
<dbReference type="GO" id="GO:0000175">
    <property type="term" value="F:3'-5'-RNA exonuclease activity"/>
    <property type="evidence" value="ECO:0007669"/>
    <property type="project" value="TreeGrafter"/>
</dbReference>
<dbReference type="GO" id="GO:0004654">
    <property type="term" value="F:polyribonucleotide nucleotidyltransferase activity"/>
    <property type="evidence" value="ECO:0007669"/>
    <property type="project" value="UniProtKB-UniRule"/>
</dbReference>
<feature type="region of interest" description="Disordered" evidence="9">
    <location>
        <begin position="705"/>
        <end position="752"/>
    </location>
</feature>
<dbReference type="FunFam" id="3.30.1370.10:FF:000001">
    <property type="entry name" value="Polyribonucleotide nucleotidyltransferase"/>
    <property type="match status" value="1"/>
</dbReference>
<dbReference type="InterPro" id="IPR004087">
    <property type="entry name" value="KH_dom"/>
</dbReference>
<dbReference type="Gene3D" id="3.30.1370.10">
    <property type="entry name" value="K Homology domain, type 1"/>
    <property type="match status" value="1"/>
</dbReference>
<dbReference type="CDD" id="cd11364">
    <property type="entry name" value="RNase_PH_PNPase_2"/>
    <property type="match status" value="1"/>
</dbReference>
<dbReference type="Pfam" id="PF03725">
    <property type="entry name" value="RNase_PH_C"/>
    <property type="match status" value="2"/>
</dbReference>
<dbReference type="SUPFAM" id="SSF54791">
    <property type="entry name" value="Eukaryotic type KH-domain (KH-domain type I)"/>
    <property type="match status" value="1"/>
</dbReference>
<dbReference type="PIRSF" id="PIRSF005499">
    <property type="entry name" value="PNPase"/>
    <property type="match status" value="1"/>
</dbReference>
<dbReference type="InterPro" id="IPR015848">
    <property type="entry name" value="PNPase_PH_RNA-bd_bac/org-type"/>
</dbReference>
<evidence type="ECO:0000313" key="12">
    <source>
        <dbReference type="Proteomes" id="UP000050417"/>
    </source>
</evidence>
<dbReference type="PROSITE" id="PS50084">
    <property type="entry name" value="KH_TYPE_1"/>
    <property type="match status" value="1"/>
</dbReference>
<evidence type="ECO:0000256" key="8">
    <source>
        <dbReference type="HAMAP-Rule" id="MF_01595"/>
    </source>
</evidence>
<dbReference type="PANTHER" id="PTHR11252">
    <property type="entry name" value="POLYRIBONUCLEOTIDE NUCLEOTIDYLTRANSFERASE"/>
    <property type="match status" value="1"/>
</dbReference>
<dbReference type="SUPFAM" id="SSF55666">
    <property type="entry name" value="Ribonuclease PH domain 2-like"/>
    <property type="match status" value="2"/>
</dbReference>
<dbReference type="EC" id="2.7.7.8" evidence="8"/>
<feature type="compositionally biased region" description="Gly residues" evidence="9">
    <location>
        <begin position="714"/>
        <end position="726"/>
    </location>
</feature>
<comment type="function">
    <text evidence="8">Involved in mRNA degradation. Catalyzes the phosphorolysis of single-stranded polyribonucleotides processively in the 3'- to 5'-direction.</text>
</comment>
<dbReference type="Pfam" id="PF01138">
    <property type="entry name" value="RNase_PH"/>
    <property type="match status" value="2"/>
</dbReference>
<dbReference type="RefSeq" id="WP_075063332.1">
    <property type="nucleotide sequence ID" value="NZ_LGCL01000026.1"/>
</dbReference>
<dbReference type="InterPro" id="IPR036456">
    <property type="entry name" value="PNPase_PH_RNA-bd_sf"/>
</dbReference>
<keyword evidence="7 8" id="KW-0694">RNA-binding</keyword>
<comment type="subcellular location">
    <subcellularLocation>
        <location evidence="8">Cytoplasm</location>
    </subcellularLocation>
</comment>
<dbReference type="EMBL" id="LGCL01000026">
    <property type="protein sequence ID" value="KPL76134.1"/>
    <property type="molecule type" value="Genomic_DNA"/>
</dbReference>
<dbReference type="InterPro" id="IPR036612">
    <property type="entry name" value="KH_dom_type_1_sf"/>
</dbReference>
<dbReference type="InterPro" id="IPR012162">
    <property type="entry name" value="PNPase"/>
</dbReference>
<dbReference type="PANTHER" id="PTHR11252:SF0">
    <property type="entry name" value="POLYRIBONUCLEOTIDE NUCLEOTIDYLTRANSFERASE 1, MITOCHONDRIAL"/>
    <property type="match status" value="1"/>
</dbReference>
<dbReference type="AlphaFoldDB" id="A0A0P6XT12"/>
<feature type="domain" description="S1 motif" evidence="10">
    <location>
        <begin position="626"/>
        <end position="694"/>
    </location>
</feature>
<dbReference type="InterPro" id="IPR012340">
    <property type="entry name" value="NA-bd_OB-fold"/>
</dbReference>
<evidence type="ECO:0000256" key="2">
    <source>
        <dbReference type="ARBA" id="ARBA00022490"/>
    </source>
</evidence>
<dbReference type="Gene3D" id="3.30.230.70">
    <property type="entry name" value="GHMP Kinase, N-terminal domain"/>
    <property type="match status" value="2"/>
</dbReference>
<dbReference type="SUPFAM" id="SSF50249">
    <property type="entry name" value="Nucleic acid-binding proteins"/>
    <property type="match status" value="1"/>
</dbReference>
<keyword evidence="12" id="KW-1185">Reference proteome</keyword>
<dbReference type="SUPFAM" id="SSF54211">
    <property type="entry name" value="Ribosomal protein S5 domain 2-like"/>
    <property type="match status" value="2"/>
</dbReference>
<comment type="similarity">
    <text evidence="1 8">Belongs to the polyribonucleotide nucleotidyltransferase family.</text>
</comment>
<evidence type="ECO:0000256" key="3">
    <source>
        <dbReference type="ARBA" id="ARBA00022679"/>
    </source>
</evidence>
<feature type="binding site" evidence="8">
    <location>
        <position position="496"/>
    </location>
    <ligand>
        <name>Mg(2+)</name>
        <dbReference type="ChEBI" id="CHEBI:18420"/>
    </ligand>
</feature>
<feature type="binding site" evidence="8">
    <location>
        <position position="490"/>
    </location>
    <ligand>
        <name>Mg(2+)</name>
        <dbReference type="ChEBI" id="CHEBI:18420"/>
    </ligand>
</feature>
<dbReference type="InterPro" id="IPR001247">
    <property type="entry name" value="ExoRNase_PH_dom1"/>
</dbReference>
<dbReference type="HAMAP" id="MF_01595">
    <property type="entry name" value="PNPase"/>
    <property type="match status" value="1"/>
</dbReference>
<dbReference type="Gene3D" id="2.40.50.140">
    <property type="entry name" value="Nucleic acid-binding proteins"/>
    <property type="match status" value="1"/>
</dbReference>
<dbReference type="SMART" id="SM00322">
    <property type="entry name" value="KH"/>
    <property type="match status" value="1"/>
</dbReference>
<dbReference type="SMART" id="SM00316">
    <property type="entry name" value="S1"/>
    <property type="match status" value="1"/>
</dbReference>
<evidence type="ECO:0000256" key="1">
    <source>
        <dbReference type="ARBA" id="ARBA00007404"/>
    </source>
</evidence>
<evidence type="ECO:0000256" key="6">
    <source>
        <dbReference type="ARBA" id="ARBA00022842"/>
    </source>
</evidence>
<dbReference type="SUPFAM" id="SSF46915">
    <property type="entry name" value="Polynucleotide phosphorylase/guanosine pentaphosphate synthase (PNPase/GPSI), domain 3"/>
    <property type="match status" value="1"/>
</dbReference>
<dbReference type="InterPro" id="IPR004088">
    <property type="entry name" value="KH_dom_type_1"/>
</dbReference>
<dbReference type="CDD" id="cd11363">
    <property type="entry name" value="RNase_PH_PNPase_1"/>
    <property type="match status" value="1"/>
</dbReference>
<evidence type="ECO:0000256" key="9">
    <source>
        <dbReference type="SAM" id="MobiDB-lite"/>
    </source>
</evidence>
<protein>
    <recommendedName>
        <fullName evidence="8">Polyribonucleotide nucleotidyltransferase</fullName>
        <ecNumber evidence="8">2.7.7.8</ecNumber>
    </recommendedName>
    <alternativeName>
        <fullName evidence="8">Polynucleotide phosphorylase</fullName>
        <shortName evidence="8">PNPase</shortName>
    </alternativeName>
</protein>
<dbReference type="InterPro" id="IPR036345">
    <property type="entry name" value="ExoRNase_PH_dom2_sf"/>
</dbReference>
<dbReference type="Pfam" id="PF03726">
    <property type="entry name" value="PNPase"/>
    <property type="match status" value="1"/>
</dbReference>
<dbReference type="FunFam" id="2.40.50.140:FF:000189">
    <property type="entry name" value="Polyribonucleotide nucleotidyltransferase, putative"/>
    <property type="match status" value="1"/>
</dbReference>
<dbReference type="InterPro" id="IPR020568">
    <property type="entry name" value="Ribosomal_Su5_D2-typ_SF"/>
</dbReference>
<evidence type="ECO:0000256" key="7">
    <source>
        <dbReference type="ARBA" id="ARBA00022884"/>
    </source>
</evidence>
<dbReference type="Pfam" id="PF00575">
    <property type="entry name" value="S1"/>
    <property type="match status" value="1"/>
</dbReference>
<keyword evidence="6 8" id="KW-0460">Magnesium</keyword>
<dbReference type="GO" id="GO:0005829">
    <property type="term" value="C:cytosol"/>
    <property type="evidence" value="ECO:0007669"/>
    <property type="project" value="TreeGrafter"/>
</dbReference>
<gene>
    <name evidence="8" type="primary">pnp</name>
    <name evidence="11" type="ORF">ADN00_12410</name>
</gene>
<dbReference type="GO" id="GO:0006402">
    <property type="term" value="P:mRNA catabolic process"/>
    <property type="evidence" value="ECO:0007669"/>
    <property type="project" value="UniProtKB-UniRule"/>
</dbReference>
<dbReference type="STRING" id="1134406.ADN00_12410"/>
<dbReference type="PROSITE" id="PS50126">
    <property type="entry name" value="S1"/>
    <property type="match status" value="1"/>
</dbReference>
<comment type="catalytic activity">
    <reaction evidence="8">
        <text>RNA(n+1) + phosphate = RNA(n) + a ribonucleoside 5'-diphosphate</text>
        <dbReference type="Rhea" id="RHEA:22096"/>
        <dbReference type="Rhea" id="RHEA-COMP:14527"/>
        <dbReference type="Rhea" id="RHEA-COMP:17342"/>
        <dbReference type="ChEBI" id="CHEBI:43474"/>
        <dbReference type="ChEBI" id="CHEBI:57930"/>
        <dbReference type="ChEBI" id="CHEBI:140395"/>
        <dbReference type="EC" id="2.7.7.8"/>
    </reaction>
</comment>
<dbReference type="InterPro" id="IPR015847">
    <property type="entry name" value="ExoRNase_PH_dom2"/>
</dbReference>
<comment type="caution">
    <text evidence="11">The sequence shown here is derived from an EMBL/GenBank/DDBJ whole genome shotgun (WGS) entry which is preliminary data.</text>
</comment>
<dbReference type="NCBIfam" id="TIGR03591">
    <property type="entry name" value="polynuc_phos"/>
    <property type="match status" value="1"/>
</dbReference>
<comment type="cofactor">
    <cofactor evidence="8">
        <name>Mg(2+)</name>
        <dbReference type="ChEBI" id="CHEBI:18420"/>
    </cofactor>
</comment>
<evidence type="ECO:0000256" key="5">
    <source>
        <dbReference type="ARBA" id="ARBA00022723"/>
    </source>
</evidence>
<dbReference type="PATRIC" id="fig|1134406.4.peg.3963"/>
<dbReference type="CDD" id="cd04472">
    <property type="entry name" value="S1_PNPase"/>
    <property type="match status" value="1"/>
</dbReference>
<keyword evidence="2 8" id="KW-0963">Cytoplasm</keyword>